<dbReference type="PANTHER" id="PTHR35792">
    <property type="entry name" value="GENERAL STRESS PROTEIN"/>
    <property type="match status" value="1"/>
</dbReference>
<name>A0A263BX62_9BACI</name>
<evidence type="ECO:0000256" key="1">
    <source>
        <dbReference type="SAM" id="Coils"/>
    </source>
</evidence>
<keyword evidence="2" id="KW-0732">Signal</keyword>
<feature type="chain" id="PRO_5039384634" description="Gas vesicle protein" evidence="2">
    <location>
        <begin position="21"/>
        <end position="115"/>
    </location>
</feature>
<proteinExistence type="predicted"/>
<dbReference type="Pfam" id="PF12732">
    <property type="entry name" value="YtxH"/>
    <property type="match status" value="1"/>
</dbReference>
<evidence type="ECO:0000313" key="3">
    <source>
        <dbReference type="EMBL" id="OZM58152.1"/>
    </source>
</evidence>
<evidence type="ECO:0000313" key="4">
    <source>
        <dbReference type="Proteomes" id="UP000217083"/>
    </source>
</evidence>
<reference evidence="3 4" key="2">
    <citation type="submission" date="2017-09" db="EMBL/GenBank/DDBJ databases">
        <title>Bacillus patelloidae sp. nov., isolated from the intestinal tract of a marine limpet.</title>
        <authorList>
            <person name="Liu R."/>
            <person name="Dong C."/>
            <person name="Shao Z."/>
        </authorList>
    </citation>
    <scope>NUCLEOTIDE SEQUENCE [LARGE SCALE GENOMIC DNA]</scope>
    <source>
        <strain evidence="3 4">SA5d-4</strain>
    </source>
</reference>
<keyword evidence="1" id="KW-0175">Coiled coil</keyword>
<gene>
    <name evidence="3" type="ORF">CIB95_00820</name>
</gene>
<organism evidence="3 4">
    <name type="scientific">Lottiidibacillus patelloidae</name>
    <dbReference type="NCBI Taxonomy" id="2670334"/>
    <lineage>
        <taxon>Bacteria</taxon>
        <taxon>Bacillati</taxon>
        <taxon>Bacillota</taxon>
        <taxon>Bacilli</taxon>
        <taxon>Bacillales</taxon>
        <taxon>Bacillaceae</taxon>
        <taxon>Lottiidibacillus</taxon>
    </lineage>
</organism>
<dbReference type="RefSeq" id="WP_094920583.1">
    <property type="nucleotide sequence ID" value="NZ_NPIA01000001.1"/>
</dbReference>
<dbReference type="InterPro" id="IPR052928">
    <property type="entry name" value="Desiccation-related_membrane"/>
</dbReference>
<dbReference type="InterPro" id="IPR024623">
    <property type="entry name" value="YtxH"/>
</dbReference>
<protein>
    <recommendedName>
        <fullName evidence="5">Gas vesicle protein</fullName>
    </recommendedName>
</protein>
<feature type="signal peptide" evidence="2">
    <location>
        <begin position="1"/>
        <end position="20"/>
    </location>
</feature>
<reference evidence="4" key="1">
    <citation type="submission" date="2017-08" db="EMBL/GenBank/DDBJ databases">
        <authorList>
            <person name="Huang Z."/>
        </authorList>
    </citation>
    <scope>NUCLEOTIDE SEQUENCE [LARGE SCALE GENOMIC DNA]</scope>
    <source>
        <strain evidence="4">SA5d-4</strain>
    </source>
</reference>
<keyword evidence="4" id="KW-1185">Reference proteome</keyword>
<evidence type="ECO:0000256" key="2">
    <source>
        <dbReference type="SAM" id="SignalP"/>
    </source>
</evidence>
<evidence type="ECO:0008006" key="5">
    <source>
        <dbReference type="Google" id="ProtNLM"/>
    </source>
</evidence>
<dbReference type="Proteomes" id="UP000217083">
    <property type="component" value="Unassembled WGS sequence"/>
</dbReference>
<accession>A0A263BX62</accession>
<comment type="caution">
    <text evidence="3">The sequence shown here is derived from an EMBL/GenBank/DDBJ whole genome shotgun (WGS) entry which is preliminary data.</text>
</comment>
<dbReference type="AlphaFoldDB" id="A0A263BX62"/>
<feature type="coiled-coil region" evidence="1">
    <location>
        <begin position="84"/>
        <end position="111"/>
    </location>
</feature>
<dbReference type="PANTHER" id="PTHR35792:SF3">
    <property type="entry name" value="IG HYPOTHETICAL 17707"/>
    <property type="match status" value="1"/>
</dbReference>
<dbReference type="EMBL" id="NPIA01000001">
    <property type="protein sequence ID" value="OZM58152.1"/>
    <property type="molecule type" value="Genomic_DNA"/>
</dbReference>
<sequence length="115" mass="12817">MGKGKSLFVGFLVGSVVAAATTLLTTPKSGNEMRKELIDKINYLKKEGKNISSLSKESVDTLKEVATDVMNVIDNWKEDIEPHKQKILDEIKDIQRAIDAMENKVDNDKTDNSHV</sequence>